<dbReference type="GO" id="GO:1902369">
    <property type="term" value="P:negative regulation of RNA catabolic process"/>
    <property type="evidence" value="ECO:0007669"/>
    <property type="project" value="TreeGrafter"/>
</dbReference>
<dbReference type="Gene3D" id="1.25.40.10">
    <property type="entry name" value="Tetratricopeptide repeat domain"/>
    <property type="match status" value="2"/>
</dbReference>
<dbReference type="PANTHER" id="PTHR13471">
    <property type="entry name" value="TETRATRICOPEPTIDE-LIKE HELICAL"/>
    <property type="match status" value="1"/>
</dbReference>
<dbReference type="RefSeq" id="XP_019642715.1">
    <property type="nucleotide sequence ID" value="XM_019787156.1"/>
</dbReference>
<dbReference type="InterPro" id="IPR003107">
    <property type="entry name" value="HAT"/>
</dbReference>
<protein>
    <submittedName>
        <fullName evidence="6">LOW QUALITY PROTEIN: protein NRDE2 homolog</fullName>
    </submittedName>
</protein>
<comment type="similarity">
    <text evidence="2">Belongs to the NRDE2 family.</text>
</comment>
<feature type="compositionally biased region" description="Basic residues" evidence="4">
    <location>
        <begin position="175"/>
        <end position="201"/>
    </location>
</feature>
<gene>
    <name evidence="6" type="primary">LOC109483999</name>
</gene>
<name>A0A6P4ZN88_BRABE</name>
<organism evidence="5 6">
    <name type="scientific">Branchiostoma belcheri</name>
    <name type="common">Amphioxus</name>
    <dbReference type="NCBI Taxonomy" id="7741"/>
    <lineage>
        <taxon>Eukaryota</taxon>
        <taxon>Metazoa</taxon>
        <taxon>Chordata</taxon>
        <taxon>Cephalochordata</taxon>
        <taxon>Leptocardii</taxon>
        <taxon>Amphioxiformes</taxon>
        <taxon>Branchiostomatidae</taxon>
        <taxon>Branchiostoma</taxon>
    </lineage>
</organism>
<evidence type="ECO:0000256" key="4">
    <source>
        <dbReference type="SAM" id="MobiDB-lite"/>
    </source>
</evidence>
<dbReference type="PANTHER" id="PTHR13471:SF0">
    <property type="entry name" value="NUCLEAR EXOSOME REGULATOR NRDE2"/>
    <property type="match status" value="1"/>
</dbReference>
<sequence length="1045" mass="118749">MAESPSSGDELPARSQTVSALFPVAGAEKTVPTEGKGGLFAAYQPEQALPSSTAGRLDWLENTSFPQEHVAELWKLQGQRSAEDTRSSSSETEDSGDDDEPQLLKTVKTKPQGSSSPSSEEEEDGRTGKASYHGNSYRGNSYHENRSNHGNRRTANDSSRRRNGDSEEEDSEGRSRRHKKSRHKHRHRHHKHKHKHKKHKSSSRDKDSSEKTAVSGDKEPVKTTTSSPLAASAIFIEDAGLKPEVAFRLDKRPDRENLAYGSLYRLQLANYRRLGQSCLGLGRGQAVKWSEKSGKAGRKRKREHDTRYCSEREAGRVLNDKVTRVEVVNRTGQGKPQPGGQSSHYIPLDRSSEGVKGSRVGIKGQPAYAAPTQVYIRGQVWAGETPAKQEQGGAEEEQEDKEGETSEESICRLTTEYNRILRENPHNVQTWLDFVDFQDRVMQHGPVTAFSESEREKRKKTSLALMEKKVAILERAIKANPSNPRLTLQHLKLCREFWDNKKLTNRWKEFAFKFPNDPSVLREYLLFSQSHFGTFTTSKVHSLYGKCISRLRAILDGTFKSHRPLPHTEEQLLELFVQQCHFLKQAGHVEKAMSSYQALVEFTCFRPASVAENTPVAGQVEFFEPFWDSNAARVGEEGARGWGAWQERKEKGGWEMDVTADDDVEDADEEEEEVVSQSASRSRAWLDIESGREQVHWLPWRPDTKAGETEEDCEDPDRLVLFDDVTDSLFPLTSHDLRLQLVLHFLQFLGVRTVPLHSSHSFHTHRHSRLTLEEKQFLFSGRAAHRGLGWVPVCSGTDRINSWTEGEDPKRGETKLLRKFVQNVFGQVLQVFSGAARLQLVLAWLQHEASAVLSLQPQWWFMAFEMRQGNTKQAKAVFYRALQNCPWAKVLYMDAVQWFPGDLQDVLDIMVEKEIRVRAPLEEVELLMEEQPPPTGVTHCVRSLLETGVRSPAARGCVLMWRWFMAFEMRQGNTKQAKAVFYRALQNCPWAKVLYMDAVQWFPGDLQDVLDIMVEKEIRVRAPLEEVELLMEEQVPITEGEGPDG</sequence>
<evidence type="ECO:0000313" key="5">
    <source>
        <dbReference type="Proteomes" id="UP000515135"/>
    </source>
</evidence>
<feature type="compositionally biased region" description="Low complexity" evidence="4">
    <location>
        <begin position="332"/>
        <end position="341"/>
    </location>
</feature>
<dbReference type="KEGG" id="bbel:109483999"/>
<feature type="region of interest" description="Disordered" evidence="4">
    <location>
        <begin position="331"/>
        <end position="359"/>
    </location>
</feature>
<dbReference type="Proteomes" id="UP000515135">
    <property type="component" value="Unplaced"/>
</dbReference>
<dbReference type="SUPFAM" id="SSF48452">
    <property type="entry name" value="TPR-like"/>
    <property type="match status" value="1"/>
</dbReference>
<dbReference type="InterPro" id="IPR013633">
    <property type="entry name" value="NRDE-2"/>
</dbReference>
<reference evidence="6" key="1">
    <citation type="submission" date="2025-08" db="UniProtKB">
        <authorList>
            <consortium name="RefSeq"/>
        </authorList>
    </citation>
    <scope>IDENTIFICATION</scope>
    <source>
        <tissue evidence="6">Gonad</tissue>
    </source>
</reference>
<dbReference type="OrthoDB" id="297219at2759"/>
<feature type="compositionally biased region" description="Acidic residues" evidence="4">
    <location>
        <begin position="393"/>
        <end position="407"/>
    </location>
</feature>
<dbReference type="GO" id="GO:0006396">
    <property type="term" value="P:RNA processing"/>
    <property type="evidence" value="ECO:0007669"/>
    <property type="project" value="InterPro"/>
</dbReference>
<dbReference type="FunFam" id="1.25.40.10:FF:001107">
    <property type="entry name" value="Protein NRDE2-like protein"/>
    <property type="match status" value="1"/>
</dbReference>
<dbReference type="GeneID" id="109483999"/>
<evidence type="ECO:0000256" key="2">
    <source>
        <dbReference type="ARBA" id="ARBA00009265"/>
    </source>
</evidence>
<dbReference type="GO" id="GO:0031048">
    <property type="term" value="P:regulatory ncRNA-mediated heterochromatin formation"/>
    <property type="evidence" value="ECO:0007669"/>
    <property type="project" value="TreeGrafter"/>
</dbReference>
<feature type="region of interest" description="Disordered" evidence="4">
    <location>
        <begin position="74"/>
        <end position="226"/>
    </location>
</feature>
<proteinExistence type="inferred from homology"/>
<evidence type="ECO:0000256" key="1">
    <source>
        <dbReference type="ARBA" id="ARBA00004123"/>
    </source>
</evidence>
<feature type="compositionally biased region" description="Acidic residues" evidence="4">
    <location>
        <begin position="91"/>
        <end position="101"/>
    </location>
</feature>
<feature type="compositionally biased region" description="Basic and acidic residues" evidence="4">
    <location>
        <begin position="154"/>
        <end position="165"/>
    </location>
</feature>
<dbReference type="CDD" id="cd22200">
    <property type="entry name" value="NRDE2_MID"/>
    <property type="match status" value="1"/>
</dbReference>
<accession>A0A6P4ZN88</accession>
<dbReference type="Pfam" id="PF08424">
    <property type="entry name" value="NRDE-2"/>
    <property type="match status" value="1"/>
</dbReference>
<feature type="region of interest" description="Disordered" evidence="4">
    <location>
        <begin position="385"/>
        <end position="409"/>
    </location>
</feature>
<comment type="subcellular location">
    <subcellularLocation>
        <location evidence="1">Nucleus</location>
    </subcellularLocation>
</comment>
<dbReference type="AlphaFoldDB" id="A0A6P4ZN88"/>
<dbReference type="SMART" id="SM00386">
    <property type="entry name" value="HAT"/>
    <property type="match status" value="5"/>
</dbReference>
<dbReference type="GO" id="GO:0071013">
    <property type="term" value="C:catalytic step 2 spliceosome"/>
    <property type="evidence" value="ECO:0007669"/>
    <property type="project" value="TreeGrafter"/>
</dbReference>
<evidence type="ECO:0000256" key="3">
    <source>
        <dbReference type="ARBA" id="ARBA00023242"/>
    </source>
</evidence>
<keyword evidence="3" id="KW-0539">Nucleus</keyword>
<feature type="compositionally biased region" description="Basic and acidic residues" evidence="4">
    <location>
        <begin position="202"/>
        <end position="221"/>
    </location>
</feature>
<evidence type="ECO:0000313" key="6">
    <source>
        <dbReference type="RefSeq" id="XP_019642715.1"/>
    </source>
</evidence>
<dbReference type="InterPro" id="IPR011990">
    <property type="entry name" value="TPR-like_helical_dom_sf"/>
</dbReference>
<keyword evidence="5" id="KW-1185">Reference proteome</keyword>